<feature type="domain" description="Zn(2)-C6 fungal-type" evidence="2">
    <location>
        <begin position="29"/>
        <end position="59"/>
    </location>
</feature>
<dbReference type="CDD" id="cd00067">
    <property type="entry name" value="GAL4"/>
    <property type="match status" value="1"/>
</dbReference>
<dbReference type="InterPro" id="IPR036864">
    <property type="entry name" value="Zn2-C6_fun-type_DNA-bd_sf"/>
</dbReference>
<name>A0A8K0L8D8_9PEZI</name>
<organism evidence="3 4">
    <name type="scientific">Elsinoe batatas</name>
    <dbReference type="NCBI Taxonomy" id="2601811"/>
    <lineage>
        <taxon>Eukaryota</taxon>
        <taxon>Fungi</taxon>
        <taxon>Dikarya</taxon>
        <taxon>Ascomycota</taxon>
        <taxon>Pezizomycotina</taxon>
        <taxon>Dothideomycetes</taxon>
        <taxon>Dothideomycetidae</taxon>
        <taxon>Myriangiales</taxon>
        <taxon>Elsinoaceae</taxon>
        <taxon>Elsinoe</taxon>
    </lineage>
</organism>
<dbReference type="GO" id="GO:0008270">
    <property type="term" value="F:zinc ion binding"/>
    <property type="evidence" value="ECO:0007669"/>
    <property type="project" value="InterPro"/>
</dbReference>
<keyword evidence="4" id="KW-1185">Reference proteome</keyword>
<dbReference type="PROSITE" id="PS50048">
    <property type="entry name" value="ZN2_CY6_FUNGAL_2"/>
    <property type="match status" value="1"/>
</dbReference>
<dbReference type="EMBL" id="JAESVG020000002">
    <property type="protein sequence ID" value="KAG8630822.1"/>
    <property type="molecule type" value="Genomic_DNA"/>
</dbReference>
<proteinExistence type="predicted"/>
<gene>
    <name evidence="3" type="ORF">KVT40_002441</name>
</gene>
<evidence type="ECO:0000259" key="2">
    <source>
        <dbReference type="PROSITE" id="PS50048"/>
    </source>
</evidence>
<sequence>MADAPIRGSEYRFVLGKARLRQHSKSRNGCLNCKHRKIKCQETLPSCLNCTRLSLPCEYPSKEQTATMNRVQATTASLSSPETAGPVATAVNGAIKSTSTKGPSPMVDSDHNWSILNMPWAGKVLETEAFSTFVHAYGTGHVLGRNVFLEHHVAMDSLSLVLSSTIRTLSLAHLSQLHQDSDLAYQARLSYEKTLYHLRHAIEQIASGRRLRCNVEVISAIMLIGHYDGAIVPSSHSKRQSLARWAPHYDGSLPSLELRLLRSRANRDHARLLAIGLVSEYGPAQSLARGHEGMASFWHGSRSSNSTSILEELLAIRKRISDWLCSQLSGTPSVPTSNVRDLDGDIEEHTFITVTSPLVPLQYCFANMQTGMLSVLAMLACCLCDLSILRMKYRSYTSDEEIQTLTTRDIEQDVWTMSMELCRSIHFLSSHETAGFRDTEFEVLCFLSRYFLTRGALKEKKRCDGCRSALHKRAHRLYSITNRVLNPLSQDVGAFEHYVDWPPV</sequence>
<dbReference type="InterPro" id="IPR001138">
    <property type="entry name" value="Zn2Cys6_DnaBD"/>
</dbReference>
<evidence type="ECO:0000313" key="3">
    <source>
        <dbReference type="EMBL" id="KAG8630822.1"/>
    </source>
</evidence>
<keyword evidence="1" id="KW-0539">Nucleus</keyword>
<protein>
    <recommendedName>
        <fullName evidence="2">Zn(2)-C6 fungal-type domain-containing protein</fullName>
    </recommendedName>
</protein>
<dbReference type="GO" id="GO:0000981">
    <property type="term" value="F:DNA-binding transcription factor activity, RNA polymerase II-specific"/>
    <property type="evidence" value="ECO:0007669"/>
    <property type="project" value="InterPro"/>
</dbReference>
<dbReference type="PANTHER" id="PTHR38791">
    <property type="entry name" value="ZN(II)2CYS6 TRANSCRIPTION FACTOR (EUROFUNG)-RELATED-RELATED"/>
    <property type="match status" value="1"/>
</dbReference>
<dbReference type="Gene3D" id="4.10.240.10">
    <property type="entry name" value="Zn(2)-C6 fungal-type DNA-binding domain"/>
    <property type="match status" value="1"/>
</dbReference>
<dbReference type="PROSITE" id="PS00463">
    <property type="entry name" value="ZN2_CY6_FUNGAL_1"/>
    <property type="match status" value="1"/>
</dbReference>
<evidence type="ECO:0000256" key="1">
    <source>
        <dbReference type="ARBA" id="ARBA00023242"/>
    </source>
</evidence>
<dbReference type="InterPro" id="IPR053175">
    <property type="entry name" value="DHMBA_Reg_Transcription_Factor"/>
</dbReference>
<dbReference type="SUPFAM" id="SSF57701">
    <property type="entry name" value="Zn2/Cys6 DNA-binding domain"/>
    <property type="match status" value="1"/>
</dbReference>
<evidence type="ECO:0000313" key="4">
    <source>
        <dbReference type="Proteomes" id="UP000809789"/>
    </source>
</evidence>
<comment type="caution">
    <text evidence="3">The sequence shown here is derived from an EMBL/GenBank/DDBJ whole genome shotgun (WGS) entry which is preliminary data.</text>
</comment>
<accession>A0A8K0L8D8</accession>
<dbReference type="OrthoDB" id="416217at2759"/>
<reference evidence="3" key="1">
    <citation type="submission" date="2021-07" db="EMBL/GenBank/DDBJ databases">
        <title>Elsinoe batatas strain:CRI-CJ2 Genome sequencing and assembly.</title>
        <authorList>
            <person name="Huang L."/>
        </authorList>
    </citation>
    <scope>NUCLEOTIDE SEQUENCE</scope>
    <source>
        <strain evidence="3">CRI-CJ2</strain>
    </source>
</reference>
<dbReference type="AlphaFoldDB" id="A0A8K0L8D8"/>
<dbReference type="Pfam" id="PF00172">
    <property type="entry name" value="Zn_clus"/>
    <property type="match status" value="1"/>
</dbReference>
<dbReference type="SMART" id="SM00066">
    <property type="entry name" value="GAL4"/>
    <property type="match status" value="1"/>
</dbReference>
<dbReference type="Proteomes" id="UP000809789">
    <property type="component" value="Unassembled WGS sequence"/>
</dbReference>